<proteinExistence type="predicted"/>
<reference evidence="1 2" key="1">
    <citation type="submission" date="2022-07" db="EMBL/GenBank/DDBJ databases">
        <title>Genome sequence of Terrisporobacter mayombei DSM6539.</title>
        <authorList>
            <person name="Boeer T."/>
            <person name="Bengelsdorf F.R."/>
            <person name="Daniel R."/>
            <person name="Poehlein A."/>
        </authorList>
    </citation>
    <scope>NUCLEOTIDE SEQUENCE [LARGE SCALE GENOMIC DNA]</scope>
    <source>
        <strain evidence="1 2">DSM 6539</strain>
    </source>
</reference>
<protein>
    <submittedName>
        <fullName evidence="1">Uncharacterized protein</fullName>
    </submittedName>
</protein>
<organism evidence="1 2">
    <name type="scientific">Terrisporobacter mayombei</name>
    <dbReference type="NCBI Taxonomy" id="1541"/>
    <lineage>
        <taxon>Bacteria</taxon>
        <taxon>Bacillati</taxon>
        <taxon>Bacillota</taxon>
        <taxon>Clostridia</taxon>
        <taxon>Peptostreptococcales</taxon>
        <taxon>Peptostreptococcaceae</taxon>
        <taxon>Terrisporobacter</taxon>
    </lineage>
</organism>
<gene>
    <name evidence="1" type="ORF">TEMA_08500</name>
</gene>
<dbReference type="Proteomes" id="UP001235030">
    <property type="component" value="Chromosome"/>
</dbReference>
<dbReference type="EMBL" id="CP101637">
    <property type="protein sequence ID" value="WMT80531.1"/>
    <property type="molecule type" value="Genomic_DNA"/>
</dbReference>
<accession>A0ABY9Q021</accession>
<evidence type="ECO:0000313" key="2">
    <source>
        <dbReference type="Proteomes" id="UP001235030"/>
    </source>
</evidence>
<evidence type="ECO:0000313" key="1">
    <source>
        <dbReference type="EMBL" id="WMT80531.1"/>
    </source>
</evidence>
<sequence length="29" mass="3369">MDVKIEKAAMNLSKLIKIESLLKIKRIIE</sequence>
<keyword evidence="2" id="KW-1185">Reference proteome</keyword>
<name>A0ABY9Q021_9FIRM</name>